<dbReference type="Proteomes" id="UP000298416">
    <property type="component" value="Unassembled WGS sequence"/>
</dbReference>
<evidence type="ECO:0000313" key="3">
    <source>
        <dbReference type="Proteomes" id="UP000298416"/>
    </source>
</evidence>
<accession>A0A8X8XYV8</accession>
<sequence>MMSVERSFEAWEEVQRHGQDLADKLAQGFTGLIHSHIAPPSFVWPNPPTPKLEFPARSFMRNDFGLSVDQSTITGVTAIFDIGNRIGQAGADFGASFNGVVQQFFRRLPVPFGHEESAGVSLGTEGRGPRANVGISLQEDLGSLAERFKDYGIPENGAAVVQGSTEDETKALKKLGRAQGTFNVTSTYDSRTRNIESSLVARGDLWRVEASQGSSTSGRDNSSLFLVQLGPVLFVRDSTLLLPVHLSKQHLLWYGYDRKNGMHSLCPAVWSKHRRWLLMSMICLNPFTCSFMDVQFPNGQLTYVSGEGISTSAFLPLCGGLLQAQGQYPGEMKFSFSCKNKWGTRITPTWQWPDKSFALGLEQALAWKRSGLMVRPTVQLSLCPTFGGSFPGVHMEVTHSVKDEFNLSCGCALVHRPSAFASASVGRSKWNGNVGSAGVVVKVETPLDHFGNPSFSVQATATATALQQFWQQEERCNTFEGSWVYDASYPLYDASQCPFIATGLNCQKQGRPDIVYLQYRWNPNHCLLPSITELETRDTACPAIIASYAVSGLSALLSVFCYTEFAVEIPVAGGSSSFLRLELGDFIAFIAAGNILLEGLVGAAGLGRTWSSYLASIFSNNPDFLRFRVNSFAKASMYWIPLLY</sequence>
<dbReference type="EMBL" id="PNBA02000006">
    <property type="protein sequence ID" value="KAG6421404.1"/>
    <property type="molecule type" value="Genomic_DNA"/>
</dbReference>
<gene>
    <name evidence="2" type="ORF">SASPL_117956</name>
</gene>
<protein>
    <recommendedName>
        <fullName evidence="1">Trichome birefringence-like N-terminal domain-containing protein</fullName>
    </recommendedName>
</protein>
<dbReference type="PANTHER" id="PTHR34541">
    <property type="entry name" value="OS01G0729900 PROTEIN"/>
    <property type="match status" value="1"/>
</dbReference>
<reference evidence="2" key="2">
    <citation type="submission" date="2020-08" db="EMBL/GenBank/DDBJ databases">
        <title>Plant Genome Project.</title>
        <authorList>
            <person name="Zhang R.-G."/>
        </authorList>
    </citation>
    <scope>NUCLEOTIDE SEQUENCE</scope>
    <source>
        <strain evidence="2">Huo1</strain>
        <tissue evidence="2">Leaf</tissue>
    </source>
</reference>
<reference evidence="2" key="1">
    <citation type="submission" date="2018-01" db="EMBL/GenBank/DDBJ databases">
        <authorList>
            <person name="Mao J.F."/>
        </authorList>
    </citation>
    <scope>NUCLEOTIDE SEQUENCE</scope>
    <source>
        <strain evidence="2">Huo1</strain>
        <tissue evidence="2">Leaf</tissue>
    </source>
</reference>
<evidence type="ECO:0000259" key="1">
    <source>
        <dbReference type="Pfam" id="PF14416"/>
    </source>
</evidence>
<dbReference type="PANTHER" id="PTHR34541:SF2">
    <property type="entry name" value="OS01G0729900 PROTEIN"/>
    <property type="match status" value="1"/>
</dbReference>
<feature type="domain" description="Trichome birefringence-like N-terminal" evidence="1">
    <location>
        <begin position="474"/>
        <end position="526"/>
    </location>
</feature>
<organism evidence="2">
    <name type="scientific">Salvia splendens</name>
    <name type="common">Scarlet sage</name>
    <dbReference type="NCBI Taxonomy" id="180675"/>
    <lineage>
        <taxon>Eukaryota</taxon>
        <taxon>Viridiplantae</taxon>
        <taxon>Streptophyta</taxon>
        <taxon>Embryophyta</taxon>
        <taxon>Tracheophyta</taxon>
        <taxon>Spermatophyta</taxon>
        <taxon>Magnoliopsida</taxon>
        <taxon>eudicotyledons</taxon>
        <taxon>Gunneridae</taxon>
        <taxon>Pentapetalae</taxon>
        <taxon>asterids</taxon>
        <taxon>lamiids</taxon>
        <taxon>Lamiales</taxon>
        <taxon>Lamiaceae</taxon>
        <taxon>Nepetoideae</taxon>
        <taxon>Mentheae</taxon>
        <taxon>Salviinae</taxon>
        <taxon>Salvia</taxon>
        <taxon>Salvia subgen. Calosphace</taxon>
        <taxon>core Calosphace</taxon>
    </lineage>
</organism>
<dbReference type="InterPro" id="IPR025846">
    <property type="entry name" value="TBL_N"/>
</dbReference>
<dbReference type="AlphaFoldDB" id="A0A8X8XYV8"/>
<comment type="caution">
    <text evidence="2">The sequence shown here is derived from an EMBL/GenBank/DDBJ whole genome shotgun (WGS) entry which is preliminary data.</text>
</comment>
<dbReference type="Gene3D" id="1.20.1740.10">
    <property type="entry name" value="Amino acid/polyamine transporter I"/>
    <property type="match status" value="1"/>
</dbReference>
<keyword evidence="3" id="KW-1185">Reference proteome</keyword>
<proteinExistence type="predicted"/>
<evidence type="ECO:0000313" key="2">
    <source>
        <dbReference type="EMBL" id="KAG6421404.1"/>
    </source>
</evidence>
<dbReference type="Pfam" id="PF14416">
    <property type="entry name" value="PMR5N"/>
    <property type="match status" value="1"/>
</dbReference>
<name>A0A8X8XYV8_SALSN</name>